<dbReference type="Pfam" id="PF18884">
    <property type="entry name" value="TSP3_bac"/>
    <property type="match status" value="2"/>
</dbReference>
<dbReference type="OrthoDB" id="6114385at2"/>
<evidence type="ECO:0000256" key="6">
    <source>
        <dbReference type="SAM" id="SignalP"/>
    </source>
</evidence>
<dbReference type="GO" id="GO:0005509">
    <property type="term" value="F:calcium ion binding"/>
    <property type="evidence" value="ECO:0007669"/>
    <property type="project" value="InterPro"/>
</dbReference>
<keyword evidence="4" id="KW-0106">Calcium</keyword>
<keyword evidence="7" id="KW-0472">Membrane</keyword>
<feature type="compositionally biased region" description="Acidic residues" evidence="5">
    <location>
        <begin position="55"/>
        <end position="70"/>
    </location>
</feature>
<comment type="subcellular location">
    <subcellularLocation>
        <location evidence="1">Secreted</location>
    </subcellularLocation>
</comment>
<evidence type="ECO:0000256" key="4">
    <source>
        <dbReference type="ARBA" id="ARBA00022837"/>
    </source>
</evidence>
<dbReference type="InterPro" id="IPR028974">
    <property type="entry name" value="TSP_type-3_rpt"/>
</dbReference>
<evidence type="ECO:0000256" key="2">
    <source>
        <dbReference type="ARBA" id="ARBA00022525"/>
    </source>
</evidence>
<dbReference type="HOGENOM" id="CLU_1259397_0_0_6"/>
<proteinExistence type="predicted"/>
<evidence type="ECO:0000256" key="1">
    <source>
        <dbReference type="ARBA" id="ARBA00004613"/>
    </source>
</evidence>
<organism evidence="7 8">
    <name type="scientific">Bermanella marisrubri</name>
    <dbReference type="NCBI Taxonomy" id="207949"/>
    <lineage>
        <taxon>Bacteria</taxon>
        <taxon>Pseudomonadati</taxon>
        <taxon>Pseudomonadota</taxon>
        <taxon>Gammaproteobacteria</taxon>
        <taxon>Oceanospirillales</taxon>
        <taxon>Oceanospirillaceae</taxon>
        <taxon>Bermanella</taxon>
    </lineage>
</organism>
<evidence type="ECO:0000256" key="3">
    <source>
        <dbReference type="ARBA" id="ARBA00022729"/>
    </source>
</evidence>
<accession>Q1N0G3</accession>
<dbReference type="InterPro" id="IPR059100">
    <property type="entry name" value="TSP3_bac"/>
</dbReference>
<gene>
    <name evidence="7" type="ORF">RED65_06122</name>
</gene>
<evidence type="ECO:0000313" key="8">
    <source>
        <dbReference type="Proteomes" id="UP000004263"/>
    </source>
</evidence>
<keyword evidence="2" id="KW-0964">Secreted</keyword>
<keyword evidence="3 6" id="KW-0732">Signal</keyword>
<dbReference type="EMBL" id="AAQH01000014">
    <property type="protein sequence ID" value="EAT11701.1"/>
    <property type="molecule type" value="Genomic_DNA"/>
</dbReference>
<protein>
    <submittedName>
        <fullName evidence="7">OmpA-like transmembrane domain protein</fullName>
    </submittedName>
</protein>
<feature type="compositionally biased region" description="Basic and acidic residues" evidence="5">
    <location>
        <begin position="80"/>
        <end position="104"/>
    </location>
</feature>
<dbReference type="InterPro" id="IPR013783">
    <property type="entry name" value="Ig-like_fold"/>
</dbReference>
<dbReference type="AlphaFoldDB" id="Q1N0G3"/>
<feature type="region of interest" description="Disordered" evidence="5">
    <location>
        <begin position="24"/>
        <end position="128"/>
    </location>
</feature>
<dbReference type="Gene3D" id="4.10.1080.10">
    <property type="entry name" value="TSP type-3 repeat"/>
    <property type="match status" value="1"/>
</dbReference>
<reference evidence="7 8" key="1">
    <citation type="submission" date="2006-03" db="EMBL/GenBank/DDBJ databases">
        <authorList>
            <person name="Pinhassi J."/>
            <person name="Pedros-Alio C."/>
            <person name="Ferriera S."/>
            <person name="Johnson J."/>
            <person name="Kravitz S."/>
            <person name="Halpern A."/>
            <person name="Remington K."/>
            <person name="Beeson K."/>
            <person name="Tran B."/>
            <person name="Rogers Y.-H."/>
            <person name="Friedman R."/>
            <person name="Venter J.C."/>
        </authorList>
    </citation>
    <scope>NUCLEOTIDE SEQUENCE [LARGE SCALE GENOMIC DNA]</scope>
    <source>
        <strain evidence="7 8">RED65</strain>
    </source>
</reference>
<feature type="chain" id="PRO_5004194478" evidence="6">
    <location>
        <begin position="24"/>
        <end position="219"/>
    </location>
</feature>
<dbReference type="RefSeq" id="WP_007016471.1">
    <property type="nucleotide sequence ID" value="NZ_AAQH01000014.1"/>
</dbReference>
<dbReference type="SUPFAM" id="SSF103647">
    <property type="entry name" value="TSP type-3 repeat"/>
    <property type="match status" value="1"/>
</dbReference>
<feature type="signal peptide" evidence="6">
    <location>
        <begin position="1"/>
        <end position="23"/>
    </location>
</feature>
<name>Q1N0G3_9GAMM</name>
<dbReference type="Proteomes" id="UP000004263">
    <property type="component" value="Unassembled WGS sequence"/>
</dbReference>
<comment type="caution">
    <text evidence="7">The sequence shown here is derived from an EMBL/GenBank/DDBJ whole genome shotgun (WGS) entry which is preliminary data.</text>
</comment>
<evidence type="ECO:0000256" key="5">
    <source>
        <dbReference type="SAM" id="MobiDB-lite"/>
    </source>
</evidence>
<keyword evidence="8" id="KW-1185">Reference proteome</keyword>
<sequence length="219" mass="24076">MAKVALSLILLGSIFLMSTYTQAAEQDSDGDGISDRYERLSKTNAQDPNSKPVDMDGDGIPDAYDMDSDGDGVNNWQDAFPKDASRYSKHETQSNQSSDKKDTDGDGFSNALEKENGTNPYDANSFPDADGPVLELVDMPEVVDQEIVQVRGMAFDQGMGIKKVQVVNADGDIFLGHFEYTTHFQVKVRLNRGENQLQVAAFDSANNVSRRFLSLTYAP</sequence>
<dbReference type="STRING" id="207949.RED65_06122"/>
<evidence type="ECO:0000313" key="7">
    <source>
        <dbReference type="EMBL" id="EAT11701.1"/>
    </source>
</evidence>
<keyword evidence="7" id="KW-0812">Transmembrane</keyword>
<dbReference type="Gene3D" id="2.60.40.10">
    <property type="entry name" value="Immunoglobulins"/>
    <property type="match status" value="1"/>
</dbReference>